<feature type="domain" description="Ketosynthase family 3 (KS3)" evidence="4">
    <location>
        <begin position="1"/>
        <end position="386"/>
    </location>
</feature>
<dbReference type="InterPro" id="IPR014031">
    <property type="entry name" value="Ketoacyl_synth_C"/>
</dbReference>
<dbReference type="GO" id="GO:0005829">
    <property type="term" value="C:cytosol"/>
    <property type="evidence" value="ECO:0007669"/>
    <property type="project" value="TreeGrafter"/>
</dbReference>
<dbReference type="RefSeq" id="WP_075540158.1">
    <property type="nucleotide sequence ID" value="NZ_CP053844.1"/>
</dbReference>
<dbReference type="InterPro" id="IPR016039">
    <property type="entry name" value="Thiolase-like"/>
</dbReference>
<dbReference type="SUPFAM" id="SSF53901">
    <property type="entry name" value="Thiolase-like"/>
    <property type="match status" value="1"/>
</dbReference>
<dbReference type="Pfam" id="PF02801">
    <property type="entry name" value="Ketoacyl-synt_C"/>
    <property type="match status" value="1"/>
</dbReference>
<dbReference type="GO" id="GO:0004315">
    <property type="term" value="F:3-oxoacyl-[acyl-carrier-protein] synthase activity"/>
    <property type="evidence" value="ECO:0007669"/>
    <property type="project" value="UniProtKB-EC"/>
</dbReference>
<evidence type="ECO:0000259" key="4">
    <source>
        <dbReference type="PROSITE" id="PS52004"/>
    </source>
</evidence>
<dbReference type="PANTHER" id="PTHR11712">
    <property type="entry name" value="POLYKETIDE SYNTHASE-RELATED"/>
    <property type="match status" value="1"/>
</dbReference>
<dbReference type="AlphaFoldDB" id="A0A128EEY2"/>
<reference evidence="5 6" key="1">
    <citation type="submission" date="2016-02" db="EMBL/GenBank/DDBJ databases">
        <authorList>
            <consortium name="Pathogen Informatics"/>
        </authorList>
    </citation>
    <scope>NUCLEOTIDE SEQUENCE [LARGE SCALE GENOMIC DNA]</scope>
    <source>
        <strain evidence="5 6">RC20</strain>
    </source>
</reference>
<proteinExistence type="inferred from homology"/>
<dbReference type="InterPro" id="IPR000794">
    <property type="entry name" value="Beta-ketoacyl_synthase"/>
</dbReference>
<dbReference type="PANTHER" id="PTHR11712:SF320">
    <property type="entry name" value="BETA-KETOACYL SYNTHASE"/>
    <property type="match status" value="1"/>
</dbReference>
<dbReference type="Proteomes" id="UP000069632">
    <property type="component" value="Unassembled WGS sequence"/>
</dbReference>
<dbReference type="CDD" id="cd00834">
    <property type="entry name" value="KAS_I_II"/>
    <property type="match status" value="1"/>
</dbReference>
<dbReference type="SMART" id="SM00825">
    <property type="entry name" value="PKS_KS"/>
    <property type="match status" value="1"/>
</dbReference>
<evidence type="ECO:0000256" key="3">
    <source>
        <dbReference type="RuleBase" id="RU003694"/>
    </source>
</evidence>
<organism evidence="5 6">
    <name type="scientific">Campylobacter geochelonis</name>
    <dbReference type="NCBI Taxonomy" id="1780362"/>
    <lineage>
        <taxon>Bacteria</taxon>
        <taxon>Pseudomonadati</taxon>
        <taxon>Campylobacterota</taxon>
        <taxon>Epsilonproteobacteria</taxon>
        <taxon>Campylobacterales</taxon>
        <taxon>Campylobacteraceae</taxon>
        <taxon>Campylobacter</taxon>
    </lineage>
</organism>
<comment type="similarity">
    <text evidence="1 3">Belongs to the thiolase-like superfamily. Beta-ketoacyl-ACP synthases family.</text>
</comment>
<protein>
    <submittedName>
        <fullName evidence="5">MatE efflux family protein</fullName>
        <ecNumber evidence="5">2.3.1.179</ecNumber>
    </submittedName>
</protein>
<evidence type="ECO:0000313" key="6">
    <source>
        <dbReference type="Proteomes" id="UP000069632"/>
    </source>
</evidence>
<sequence length="390" mass="41935">MSKVYLSQPGVITAAGTSLKETFKSAMSQKTALKKIESFYNDKSFVLAKIYDDLESFSAKTDEKFHTRTNQILLSATTQILPQINRAITKFGRERVGVVIATTTSGVEENLSYFKTLAKTGIWDDKFSLDMNSLSNPAEFLHDFLRLSSACFSVSTACTSGAKALIDAARLIKSGLCDAVVCGGVDSLNTMTVLGFNSLEVLSDEVLNPFSKNRKGTNLGEGAAVFLLSKDEISDISLLGYATNTDAFHITKPSPEAKFQIKAIEDALKMANLKSVDYVNLHATATMANDKMEAKAVFSTLKNTPCSSSKPIIGHTLGAAGAIECALCYEMIEHGNGLLPHLYDGAYDESLAPLNLALKLTNTKPKTALSTSFAFGGDNAVVIIGKNDEI</sequence>
<dbReference type="PROSITE" id="PS52004">
    <property type="entry name" value="KS3_2"/>
    <property type="match status" value="1"/>
</dbReference>
<dbReference type="InterPro" id="IPR020841">
    <property type="entry name" value="PKS_Beta-ketoAc_synthase_dom"/>
</dbReference>
<dbReference type="Gene3D" id="3.40.47.10">
    <property type="match status" value="2"/>
</dbReference>
<dbReference type="EMBL" id="FIZP01000003">
    <property type="protein sequence ID" value="CZE47465.1"/>
    <property type="molecule type" value="Genomic_DNA"/>
</dbReference>
<evidence type="ECO:0000313" key="5">
    <source>
        <dbReference type="EMBL" id="CZE47465.1"/>
    </source>
</evidence>
<dbReference type="InterPro" id="IPR014030">
    <property type="entry name" value="Ketoacyl_synth_N"/>
</dbReference>
<keyword evidence="5" id="KW-0012">Acyltransferase</keyword>
<dbReference type="OrthoDB" id="9808669at2"/>
<dbReference type="Pfam" id="PF00109">
    <property type="entry name" value="ketoacyl-synt"/>
    <property type="match status" value="1"/>
</dbReference>
<name>A0A128EEY2_9BACT</name>
<keyword evidence="6" id="KW-1185">Reference proteome</keyword>
<keyword evidence="2 3" id="KW-0808">Transferase</keyword>
<gene>
    <name evidence="5" type="primary">norM_1</name>
    <name evidence="5" type="ORF">ERS672216_00899</name>
</gene>
<dbReference type="EC" id="2.3.1.179" evidence="5"/>
<evidence type="ECO:0000256" key="2">
    <source>
        <dbReference type="ARBA" id="ARBA00022679"/>
    </source>
</evidence>
<accession>A0A128EEY2</accession>
<dbReference type="GO" id="GO:0006633">
    <property type="term" value="P:fatty acid biosynthetic process"/>
    <property type="evidence" value="ECO:0007669"/>
    <property type="project" value="TreeGrafter"/>
</dbReference>
<evidence type="ECO:0000256" key="1">
    <source>
        <dbReference type="ARBA" id="ARBA00008467"/>
    </source>
</evidence>